<dbReference type="GO" id="GO:0032456">
    <property type="term" value="P:endocytic recycling"/>
    <property type="evidence" value="ECO:0007669"/>
    <property type="project" value="TreeGrafter"/>
</dbReference>
<dbReference type="GO" id="GO:0032266">
    <property type="term" value="F:phosphatidylinositol-3-phosphate binding"/>
    <property type="evidence" value="ECO:0007669"/>
    <property type="project" value="InterPro"/>
</dbReference>
<evidence type="ECO:0000256" key="3">
    <source>
        <dbReference type="ARBA" id="ARBA00022753"/>
    </source>
</evidence>
<dbReference type="PANTHER" id="PTHR12431">
    <property type="entry name" value="SORTING NEXIN 17 AND 27"/>
    <property type="match status" value="1"/>
</dbReference>
<evidence type="ECO:0000256" key="1">
    <source>
        <dbReference type="ARBA" id="ARBA00004184"/>
    </source>
</evidence>
<evidence type="ECO:0000256" key="5">
    <source>
        <dbReference type="ARBA" id="ARBA00023136"/>
    </source>
</evidence>
<sequence length="524" mass="59286">MCDESDSSSDDFYVPQQRRPVTYNPTPHLVNVVKSESGFGFNVKGQVSEGGQLRSINGQLYAPLQHVSAVLRNGAAEKAGLLRGDRILQVNGVDVEGATHKQVVELIKDGGDRLLLLVISVDASEIDRFDSSAVEETSSCYRYDYSEKRSLPITIPSYQTIAANGERFVAYNIHMAGRHLGSRRYSEFVQLHNMLKAEFSDFNFPKLPGKWPFSMSEQKLDGRRRGLELYLEKVCAVKVIADSDIMQEFLMEDGSVMDGTSLVNVHLRVLMPDGNALMLEVQRASRTLFVYGIVQRRLNMSVEMSGACALFEMIDSTFDRKLNMNECPHAIYVQNYSSAASSCIIVRKWLFDIEAEKEICRVDPLFKQFCYFQAVNDVNSGLIQADEKLFQLKALQSEDRADQYLSLVRTLKGYSTVQFPHCECDSRKSGHVMLSVCFKALHLRACSINGDLEEDEIVVEWPSLLQYDIEEEGVVFSIQYSRGEAKKPKTVKLLSNYAEYMKVVFDRVTAERKASAKRRFVEDN</sequence>
<dbReference type="PROSITE" id="PS50195">
    <property type="entry name" value="PX"/>
    <property type="match status" value="1"/>
</dbReference>
<dbReference type="Gene3D" id="2.30.42.10">
    <property type="match status" value="1"/>
</dbReference>
<dbReference type="InterPro" id="IPR037833">
    <property type="entry name" value="SNX27_PX"/>
</dbReference>
<dbReference type="GO" id="GO:0006886">
    <property type="term" value="P:intracellular protein transport"/>
    <property type="evidence" value="ECO:0007669"/>
    <property type="project" value="TreeGrafter"/>
</dbReference>
<feature type="region of interest" description="Disordered" evidence="6">
    <location>
        <begin position="1"/>
        <end position="20"/>
    </location>
</feature>
<protein>
    <submittedName>
        <fullName evidence="10">Sorting nexin-27</fullName>
    </submittedName>
</protein>
<dbReference type="InterPro" id="IPR000159">
    <property type="entry name" value="RA_dom"/>
</dbReference>
<dbReference type="Pfam" id="PF00595">
    <property type="entry name" value="PDZ"/>
    <property type="match status" value="1"/>
</dbReference>
<keyword evidence="9" id="KW-1185">Reference proteome</keyword>
<feature type="domain" description="PDZ" evidence="7">
    <location>
        <begin position="29"/>
        <end position="122"/>
    </location>
</feature>
<dbReference type="InterPro" id="IPR001683">
    <property type="entry name" value="PX_dom"/>
</dbReference>
<dbReference type="CDD" id="cd23070">
    <property type="entry name" value="PDZ_SNX27-like"/>
    <property type="match status" value="1"/>
</dbReference>
<dbReference type="Gene3D" id="1.20.80.60">
    <property type="match status" value="1"/>
</dbReference>
<dbReference type="CDD" id="cd06886">
    <property type="entry name" value="PX_SNX27"/>
    <property type="match status" value="1"/>
</dbReference>
<keyword evidence="4" id="KW-0446">Lipid-binding</keyword>
<dbReference type="Proteomes" id="UP000095287">
    <property type="component" value="Unplaced"/>
</dbReference>
<keyword evidence="5" id="KW-0472">Membrane</keyword>
<accession>A0A1I8A6N0</accession>
<proteinExistence type="predicted"/>
<dbReference type="PROSITE" id="PS50106">
    <property type="entry name" value="PDZ"/>
    <property type="match status" value="1"/>
</dbReference>
<reference evidence="10" key="1">
    <citation type="submission" date="2016-11" db="UniProtKB">
        <authorList>
            <consortium name="WormBaseParasite"/>
        </authorList>
    </citation>
    <scope>IDENTIFICATION</scope>
</reference>
<dbReference type="GO" id="GO:0007165">
    <property type="term" value="P:signal transduction"/>
    <property type="evidence" value="ECO:0007669"/>
    <property type="project" value="InterPro"/>
</dbReference>
<dbReference type="InterPro" id="IPR001478">
    <property type="entry name" value="PDZ"/>
</dbReference>
<dbReference type="AlphaFoldDB" id="A0A1I8A6N0"/>
<dbReference type="Pfam" id="PF00787">
    <property type="entry name" value="PX"/>
    <property type="match status" value="1"/>
</dbReference>
<feature type="domain" description="PX" evidence="8">
    <location>
        <begin position="119"/>
        <end position="257"/>
    </location>
</feature>
<dbReference type="Gene3D" id="3.10.20.90">
    <property type="entry name" value="Phosphatidylinositol 3-kinase Catalytic Subunit, Chain A, domain 1"/>
    <property type="match status" value="1"/>
</dbReference>
<dbReference type="Pfam" id="PF00788">
    <property type="entry name" value="RA"/>
    <property type="match status" value="1"/>
</dbReference>
<dbReference type="SUPFAM" id="SSF64268">
    <property type="entry name" value="PX domain"/>
    <property type="match status" value="1"/>
</dbReference>
<evidence type="ECO:0000256" key="2">
    <source>
        <dbReference type="ARBA" id="ARBA00004412"/>
    </source>
</evidence>
<dbReference type="FunFam" id="2.30.42.10:FF:000061">
    <property type="entry name" value="sorting nexin-27 isoform X2"/>
    <property type="match status" value="1"/>
</dbReference>
<dbReference type="GO" id="GO:0005769">
    <property type="term" value="C:early endosome"/>
    <property type="evidence" value="ECO:0007669"/>
    <property type="project" value="UniProtKB-SubCell"/>
</dbReference>
<dbReference type="SUPFAM" id="SSF50156">
    <property type="entry name" value="PDZ domain-like"/>
    <property type="match status" value="1"/>
</dbReference>
<evidence type="ECO:0000256" key="4">
    <source>
        <dbReference type="ARBA" id="ARBA00023121"/>
    </source>
</evidence>
<evidence type="ECO:0000256" key="6">
    <source>
        <dbReference type="SAM" id="MobiDB-lite"/>
    </source>
</evidence>
<keyword evidence="3" id="KW-0967">Endosome</keyword>
<dbReference type="Gene3D" id="3.30.1520.10">
    <property type="entry name" value="Phox-like domain"/>
    <property type="match status" value="1"/>
</dbReference>
<name>A0A1I8A6N0_9BILA</name>
<dbReference type="FunFam" id="3.30.1520.10:FF:000003">
    <property type="entry name" value="sorting nexin-27 isoform X2"/>
    <property type="match status" value="1"/>
</dbReference>
<comment type="subcellular location">
    <subcellularLocation>
        <location evidence="2">Early endosome</location>
    </subcellularLocation>
    <subcellularLocation>
        <location evidence="1">Endomembrane system</location>
        <topology evidence="1">Peripheral membrane protein</topology>
    </subcellularLocation>
</comment>
<evidence type="ECO:0000313" key="10">
    <source>
        <dbReference type="WBParaSite" id="L893_g33224.t1"/>
    </source>
</evidence>
<evidence type="ECO:0000259" key="7">
    <source>
        <dbReference type="PROSITE" id="PS50106"/>
    </source>
</evidence>
<organism evidence="9 10">
    <name type="scientific">Steinernema glaseri</name>
    <dbReference type="NCBI Taxonomy" id="37863"/>
    <lineage>
        <taxon>Eukaryota</taxon>
        <taxon>Metazoa</taxon>
        <taxon>Ecdysozoa</taxon>
        <taxon>Nematoda</taxon>
        <taxon>Chromadorea</taxon>
        <taxon>Rhabditida</taxon>
        <taxon>Tylenchina</taxon>
        <taxon>Panagrolaimomorpha</taxon>
        <taxon>Strongyloidoidea</taxon>
        <taxon>Steinernematidae</taxon>
        <taxon>Steinernema</taxon>
    </lineage>
</organism>
<evidence type="ECO:0000313" key="9">
    <source>
        <dbReference type="Proteomes" id="UP000095287"/>
    </source>
</evidence>
<dbReference type="SMART" id="SM00228">
    <property type="entry name" value="PDZ"/>
    <property type="match status" value="1"/>
</dbReference>
<dbReference type="InterPro" id="IPR036034">
    <property type="entry name" value="PDZ_sf"/>
</dbReference>
<dbReference type="SMART" id="SM00312">
    <property type="entry name" value="PX"/>
    <property type="match status" value="1"/>
</dbReference>
<evidence type="ECO:0000259" key="8">
    <source>
        <dbReference type="PROSITE" id="PS50195"/>
    </source>
</evidence>
<dbReference type="InterPro" id="IPR036871">
    <property type="entry name" value="PX_dom_sf"/>
</dbReference>
<dbReference type="WBParaSite" id="L893_g33224.t1">
    <property type="protein sequence ID" value="L893_g33224.t1"/>
    <property type="gene ID" value="L893_g33224"/>
</dbReference>
<dbReference type="PANTHER" id="PTHR12431:SF19">
    <property type="entry name" value="SORTING NEXIN-27"/>
    <property type="match status" value="1"/>
</dbReference>